<dbReference type="AlphaFoldDB" id="A0AA40FXD9"/>
<evidence type="ECO:0000313" key="2">
    <source>
        <dbReference type="Proteomes" id="UP001177670"/>
    </source>
</evidence>
<proteinExistence type="predicted"/>
<name>A0AA40FXD9_9HYME</name>
<reference evidence="1" key="1">
    <citation type="submission" date="2021-10" db="EMBL/GenBank/DDBJ databases">
        <title>Melipona bicolor Genome sequencing and assembly.</title>
        <authorList>
            <person name="Araujo N.S."/>
            <person name="Arias M.C."/>
        </authorList>
    </citation>
    <scope>NUCLEOTIDE SEQUENCE</scope>
    <source>
        <strain evidence="1">USP_2M_L1-L4_2017</strain>
        <tissue evidence="1">Whole body</tissue>
    </source>
</reference>
<sequence length="190" mass="20800">MAERAAARGAHSGRDVDVWQGSYLDVQTFNGRCVTYREETPHSLMLDAAASNSHLACPSFYRGVIKYGEIRGLSLRRPPERASPAATTGLRLDLRLVGPSVLGEPLAAFRWYKQPRQRGGLHPAKDAPTYVTLMWGGTALGLTNSEHVRAEQNCPEFYGRSLFAVTCADREVAADDYSCLGRGPSTCPTR</sequence>
<accession>A0AA40FXD9</accession>
<protein>
    <submittedName>
        <fullName evidence="1">Uncharacterized protein</fullName>
    </submittedName>
</protein>
<evidence type="ECO:0000313" key="1">
    <source>
        <dbReference type="EMBL" id="KAK1127152.1"/>
    </source>
</evidence>
<dbReference type="EMBL" id="JAHYIQ010000012">
    <property type="protein sequence ID" value="KAK1127152.1"/>
    <property type="molecule type" value="Genomic_DNA"/>
</dbReference>
<comment type="caution">
    <text evidence="1">The sequence shown here is derived from an EMBL/GenBank/DDBJ whole genome shotgun (WGS) entry which is preliminary data.</text>
</comment>
<keyword evidence="2" id="KW-1185">Reference proteome</keyword>
<organism evidence="1 2">
    <name type="scientific">Melipona bicolor</name>
    <dbReference type="NCBI Taxonomy" id="60889"/>
    <lineage>
        <taxon>Eukaryota</taxon>
        <taxon>Metazoa</taxon>
        <taxon>Ecdysozoa</taxon>
        <taxon>Arthropoda</taxon>
        <taxon>Hexapoda</taxon>
        <taxon>Insecta</taxon>
        <taxon>Pterygota</taxon>
        <taxon>Neoptera</taxon>
        <taxon>Endopterygota</taxon>
        <taxon>Hymenoptera</taxon>
        <taxon>Apocrita</taxon>
        <taxon>Aculeata</taxon>
        <taxon>Apoidea</taxon>
        <taxon>Anthophila</taxon>
        <taxon>Apidae</taxon>
        <taxon>Melipona</taxon>
    </lineage>
</organism>
<gene>
    <name evidence="1" type="ORF">K0M31_003700</name>
</gene>
<dbReference type="Proteomes" id="UP001177670">
    <property type="component" value="Unassembled WGS sequence"/>
</dbReference>